<evidence type="ECO:0000313" key="3">
    <source>
        <dbReference type="Proteomes" id="UP000799118"/>
    </source>
</evidence>
<proteinExistence type="predicted"/>
<accession>A0A6A4GCA3</accession>
<evidence type="ECO:0000313" key="2">
    <source>
        <dbReference type="EMBL" id="KAE9404685.1"/>
    </source>
</evidence>
<dbReference type="Proteomes" id="UP000799118">
    <property type="component" value="Unassembled WGS sequence"/>
</dbReference>
<gene>
    <name evidence="2" type="ORF">BT96DRAFT_935379</name>
    <name evidence="1" type="ORF">BT96DRAFT_951629</name>
</gene>
<organism evidence="1 3">
    <name type="scientific">Gymnopus androsaceus JB14</name>
    <dbReference type="NCBI Taxonomy" id="1447944"/>
    <lineage>
        <taxon>Eukaryota</taxon>
        <taxon>Fungi</taxon>
        <taxon>Dikarya</taxon>
        <taxon>Basidiomycota</taxon>
        <taxon>Agaricomycotina</taxon>
        <taxon>Agaricomycetes</taxon>
        <taxon>Agaricomycetidae</taxon>
        <taxon>Agaricales</taxon>
        <taxon>Marasmiineae</taxon>
        <taxon>Omphalotaceae</taxon>
        <taxon>Gymnopus</taxon>
    </lineage>
</organism>
<keyword evidence="3" id="KW-1185">Reference proteome</keyword>
<sequence>MRKGISFDWALIPTLLKFPEKEWLGYLSYEMKNAPRICKKPKSEVELHDELSSLYLPISLRNSGHCTATLGYFVPQPLLLRKFQKRGNKGPVKADSLPHLEYL</sequence>
<evidence type="ECO:0000313" key="1">
    <source>
        <dbReference type="EMBL" id="KAE9383114.1"/>
    </source>
</evidence>
<dbReference type="AlphaFoldDB" id="A0A6A4GCA3"/>
<reference evidence="1" key="1">
    <citation type="journal article" date="2019" name="Environ. Microbiol.">
        <title>Fungal ecological strategies reflected in gene transcription - a case study of two litter decomposers.</title>
        <authorList>
            <person name="Barbi F."/>
            <person name="Kohler A."/>
            <person name="Barry K."/>
            <person name="Baskaran P."/>
            <person name="Daum C."/>
            <person name="Fauchery L."/>
            <person name="Ihrmark K."/>
            <person name="Kuo A."/>
            <person name="LaButti K."/>
            <person name="Lipzen A."/>
            <person name="Morin E."/>
            <person name="Grigoriev I.V."/>
            <person name="Henrissat B."/>
            <person name="Lindahl B."/>
            <person name="Martin F."/>
        </authorList>
    </citation>
    <scope>NUCLEOTIDE SEQUENCE</scope>
    <source>
        <strain evidence="1">JB14</strain>
    </source>
</reference>
<protein>
    <submittedName>
        <fullName evidence="1">Uncharacterized protein</fullName>
    </submittedName>
</protein>
<dbReference type="EMBL" id="ML770703">
    <property type="protein sequence ID" value="KAE9383114.1"/>
    <property type="molecule type" value="Genomic_DNA"/>
</dbReference>
<dbReference type="EMBL" id="ML769414">
    <property type="protein sequence ID" value="KAE9404685.1"/>
    <property type="molecule type" value="Genomic_DNA"/>
</dbReference>
<name>A0A6A4GCA3_9AGAR</name>